<feature type="transmembrane region" description="Helical" evidence="5">
    <location>
        <begin position="139"/>
        <end position="160"/>
    </location>
</feature>
<dbReference type="GO" id="GO:0005886">
    <property type="term" value="C:plasma membrane"/>
    <property type="evidence" value="ECO:0007669"/>
    <property type="project" value="TreeGrafter"/>
</dbReference>
<dbReference type="GO" id="GO:0022857">
    <property type="term" value="F:transmembrane transporter activity"/>
    <property type="evidence" value="ECO:0007669"/>
    <property type="project" value="InterPro"/>
</dbReference>
<dbReference type="Pfam" id="PF07690">
    <property type="entry name" value="MFS_1"/>
    <property type="match status" value="1"/>
</dbReference>
<evidence type="ECO:0000256" key="3">
    <source>
        <dbReference type="ARBA" id="ARBA00022989"/>
    </source>
</evidence>
<feature type="transmembrane region" description="Helical" evidence="5">
    <location>
        <begin position="107"/>
        <end position="127"/>
    </location>
</feature>
<dbReference type="SUPFAM" id="SSF103473">
    <property type="entry name" value="MFS general substrate transporter"/>
    <property type="match status" value="1"/>
</dbReference>
<reference evidence="6" key="1">
    <citation type="journal article" date="2020" name="mSystems">
        <title>Genome- and Community-Level Interaction Insights into Carbon Utilization and Element Cycling Functions of Hydrothermarchaeota in Hydrothermal Sediment.</title>
        <authorList>
            <person name="Zhou Z."/>
            <person name="Liu Y."/>
            <person name="Xu W."/>
            <person name="Pan J."/>
            <person name="Luo Z.H."/>
            <person name="Li M."/>
        </authorList>
    </citation>
    <scope>NUCLEOTIDE SEQUENCE [LARGE SCALE GENOMIC DNA]</scope>
    <source>
        <strain evidence="6">SpSt-299</strain>
    </source>
</reference>
<evidence type="ECO:0000313" key="6">
    <source>
        <dbReference type="EMBL" id="HET47023.1"/>
    </source>
</evidence>
<evidence type="ECO:0000256" key="1">
    <source>
        <dbReference type="ARBA" id="ARBA00004141"/>
    </source>
</evidence>
<feature type="transmembrane region" description="Helical" evidence="5">
    <location>
        <begin position="262"/>
        <end position="279"/>
    </location>
</feature>
<name>A0A7C2NFV6_9BACT</name>
<dbReference type="PANTHER" id="PTHR23501:SF174">
    <property type="entry name" value="MULTIDRUG EXPORT PROTEIN EMRB-RELATED"/>
    <property type="match status" value="1"/>
</dbReference>
<feature type="transmembrane region" description="Helical" evidence="5">
    <location>
        <begin position="5"/>
        <end position="23"/>
    </location>
</feature>
<protein>
    <submittedName>
        <fullName evidence="6">MFS transporter</fullName>
    </submittedName>
</protein>
<proteinExistence type="predicted"/>
<sequence length="288" mass="31317">MDSDFILRAFLVFVVTMVAFVVWEVKAASPLLPRRLFTNPNVILSLVAMAFVSMAAYGVFLMLPVYLQKLKGFTTLQAGLIMLPGSLAAAVTTLLSGVLSDRLPPKWVGSFFLLCMFITTWQFRTGFYEPRSAAVWDNFFWGLAMGGVFTPLFVIMLASLPQAEFSDASMVMNVVRLVFGSVGTAYATNVFTNRSASFYDALASRVEVSSPAATELLLRLGGSTGGQGFFVPEAETRVKASIQTLLQAMASGEAFQATWRHLALWSLLALGATLLLRSVRGQGQAPLH</sequence>
<keyword evidence="3 5" id="KW-1133">Transmembrane helix</keyword>
<dbReference type="InterPro" id="IPR011701">
    <property type="entry name" value="MFS"/>
</dbReference>
<dbReference type="PANTHER" id="PTHR23501">
    <property type="entry name" value="MAJOR FACILITATOR SUPERFAMILY"/>
    <property type="match status" value="1"/>
</dbReference>
<comment type="caution">
    <text evidence="6">The sequence shown here is derived from an EMBL/GenBank/DDBJ whole genome shotgun (WGS) entry which is preliminary data.</text>
</comment>
<organism evidence="6">
    <name type="scientific">Thermoanaerobaculum aquaticum</name>
    <dbReference type="NCBI Taxonomy" id="1312852"/>
    <lineage>
        <taxon>Bacteria</taxon>
        <taxon>Pseudomonadati</taxon>
        <taxon>Acidobacteriota</taxon>
        <taxon>Thermoanaerobaculia</taxon>
        <taxon>Thermoanaerobaculales</taxon>
        <taxon>Thermoanaerobaculaceae</taxon>
        <taxon>Thermoanaerobaculum</taxon>
    </lineage>
</organism>
<dbReference type="AlphaFoldDB" id="A0A7C2NFV6"/>
<dbReference type="EMBL" id="DSMR01000180">
    <property type="protein sequence ID" value="HET47023.1"/>
    <property type="molecule type" value="Genomic_DNA"/>
</dbReference>
<dbReference type="InterPro" id="IPR036259">
    <property type="entry name" value="MFS_trans_sf"/>
</dbReference>
<evidence type="ECO:0000256" key="4">
    <source>
        <dbReference type="ARBA" id="ARBA00023136"/>
    </source>
</evidence>
<evidence type="ECO:0000256" key="2">
    <source>
        <dbReference type="ARBA" id="ARBA00022692"/>
    </source>
</evidence>
<evidence type="ECO:0000256" key="5">
    <source>
        <dbReference type="SAM" id="Phobius"/>
    </source>
</evidence>
<feature type="transmembrane region" description="Helical" evidence="5">
    <location>
        <begin position="43"/>
        <end position="66"/>
    </location>
</feature>
<dbReference type="Gene3D" id="1.20.1250.20">
    <property type="entry name" value="MFS general substrate transporter like domains"/>
    <property type="match status" value="1"/>
</dbReference>
<keyword evidence="4 5" id="KW-0472">Membrane</keyword>
<comment type="subcellular location">
    <subcellularLocation>
        <location evidence="1">Membrane</location>
        <topology evidence="1">Multi-pass membrane protein</topology>
    </subcellularLocation>
</comment>
<feature type="transmembrane region" description="Helical" evidence="5">
    <location>
        <begin position="78"/>
        <end position="95"/>
    </location>
</feature>
<gene>
    <name evidence="6" type="ORF">ENQ31_02520</name>
</gene>
<keyword evidence="2 5" id="KW-0812">Transmembrane</keyword>
<accession>A0A7C2NFV6</accession>